<accession>A0A5C3KFW6</accession>
<feature type="region of interest" description="Disordered" evidence="1">
    <location>
        <begin position="1"/>
        <end position="53"/>
    </location>
</feature>
<protein>
    <submittedName>
        <fullName evidence="2">Uncharacterized protein</fullName>
    </submittedName>
</protein>
<organism evidence="2 3">
    <name type="scientific">Coprinopsis marcescibilis</name>
    <name type="common">Agaric fungus</name>
    <name type="synonym">Psathyrella marcescibilis</name>
    <dbReference type="NCBI Taxonomy" id="230819"/>
    <lineage>
        <taxon>Eukaryota</taxon>
        <taxon>Fungi</taxon>
        <taxon>Dikarya</taxon>
        <taxon>Basidiomycota</taxon>
        <taxon>Agaricomycotina</taxon>
        <taxon>Agaricomycetes</taxon>
        <taxon>Agaricomycetidae</taxon>
        <taxon>Agaricales</taxon>
        <taxon>Agaricineae</taxon>
        <taxon>Psathyrellaceae</taxon>
        <taxon>Coprinopsis</taxon>
    </lineage>
</organism>
<proteinExistence type="predicted"/>
<name>A0A5C3KFW6_COPMA</name>
<feature type="compositionally biased region" description="Low complexity" evidence="1">
    <location>
        <begin position="1"/>
        <end position="17"/>
    </location>
</feature>
<sequence length="53" mass="5845">MQRYNNSTTNNNNNNNTAHEMTSRTDPSACALLPPSDPRMDLTTCSGTYARPV</sequence>
<evidence type="ECO:0000313" key="2">
    <source>
        <dbReference type="EMBL" id="TFK19039.1"/>
    </source>
</evidence>
<evidence type="ECO:0000256" key="1">
    <source>
        <dbReference type="SAM" id="MobiDB-lite"/>
    </source>
</evidence>
<keyword evidence="3" id="KW-1185">Reference proteome</keyword>
<dbReference type="AlphaFoldDB" id="A0A5C3KFW6"/>
<gene>
    <name evidence="2" type="ORF">FA15DRAFT_224648</name>
</gene>
<reference evidence="2 3" key="1">
    <citation type="journal article" date="2019" name="Nat. Ecol. Evol.">
        <title>Megaphylogeny resolves global patterns of mushroom evolution.</title>
        <authorList>
            <person name="Varga T."/>
            <person name="Krizsan K."/>
            <person name="Foldi C."/>
            <person name="Dima B."/>
            <person name="Sanchez-Garcia M."/>
            <person name="Sanchez-Ramirez S."/>
            <person name="Szollosi G.J."/>
            <person name="Szarkandi J.G."/>
            <person name="Papp V."/>
            <person name="Albert L."/>
            <person name="Andreopoulos W."/>
            <person name="Angelini C."/>
            <person name="Antonin V."/>
            <person name="Barry K.W."/>
            <person name="Bougher N.L."/>
            <person name="Buchanan P."/>
            <person name="Buyck B."/>
            <person name="Bense V."/>
            <person name="Catcheside P."/>
            <person name="Chovatia M."/>
            <person name="Cooper J."/>
            <person name="Damon W."/>
            <person name="Desjardin D."/>
            <person name="Finy P."/>
            <person name="Geml J."/>
            <person name="Haridas S."/>
            <person name="Hughes K."/>
            <person name="Justo A."/>
            <person name="Karasinski D."/>
            <person name="Kautmanova I."/>
            <person name="Kiss B."/>
            <person name="Kocsube S."/>
            <person name="Kotiranta H."/>
            <person name="LaButti K.M."/>
            <person name="Lechner B.E."/>
            <person name="Liimatainen K."/>
            <person name="Lipzen A."/>
            <person name="Lukacs Z."/>
            <person name="Mihaltcheva S."/>
            <person name="Morgado L.N."/>
            <person name="Niskanen T."/>
            <person name="Noordeloos M.E."/>
            <person name="Ohm R.A."/>
            <person name="Ortiz-Santana B."/>
            <person name="Ovrebo C."/>
            <person name="Racz N."/>
            <person name="Riley R."/>
            <person name="Savchenko A."/>
            <person name="Shiryaev A."/>
            <person name="Soop K."/>
            <person name="Spirin V."/>
            <person name="Szebenyi C."/>
            <person name="Tomsovsky M."/>
            <person name="Tulloss R.E."/>
            <person name="Uehling J."/>
            <person name="Grigoriev I.V."/>
            <person name="Vagvolgyi C."/>
            <person name="Papp T."/>
            <person name="Martin F.M."/>
            <person name="Miettinen O."/>
            <person name="Hibbett D.S."/>
            <person name="Nagy L.G."/>
        </authorList>
    </citation>
    <scope>NUCLEOTIDE SEQUENCE [LARGE SCALE GENOMIC DNA]</scope>
    <source>
        <strain evidence="2 3">CBS 121175</strain>
    </source>
</reference>
<dbReference type="Proteomes" id="UP000307440">
    <property type="component" value="Unassembled WGS sequence"/>
</dbReference>
<evidence type="ECO:0000313" key="3">
    <source>
        <dbReference type="Proteomes" id="UP000307440"/>
    </source>
</evidence>
<dbReference type="EMBL" id="ML210363">
    <property type="protein sequence ID" value="TFK19039.1"/>
    <property type="molecule type" value="Genomic_DNA"/>
</dbReference>